<keyword evidence="1" id="KW-0853">WD repeat</keyword>
<dbReference type="InterPro" id="IPR001680">
    <property type="entry name" value="WD40_rpt"/>
</dbReference>
<comment type="caution">
    <text evidence="2">The sequence shown here is derived from an EMBL/GenBank/DDBJ whole genome shotgun (WGS) entry which is preliminary data.</text>
</comment>
<dbReference type="PROSITE" id="PS50294">
    <property type="entry name" value="WD_REPEATS_REGION"/>
    <property type="match status" value="1"/>
</dbReference>
<dbReference type="Pfam" id="PF00400">
    <property type="entry name" value="WD40"/>
    <property type="match status" value="2"/>
</dbReference>
<dbReference type="OrthoDB" id="2911645at2759"/>
<dbReference type="SMART" id="SM00320">
    <property type="entry name" value="WD40"/>
    <property type="match status" value="6"/>
</dbReference>
<dbReference type="InterPro" id="IPR015943">
    <property type="entry name" value="WD40/YVTN_repeat-like_dom_sf"/>
</dbReference>
<dbReference type="PANTHER" id="PTHR19879:SF9">
    <property type="entry name" value="TRANSCRIPTION INITIATION FACTOR TFIID SUBUNIT 5"/>
    <property type="match status" value="1"/>
</dbReference>
<feature type="repeat" description="WD" evidence="1">
    <location>
        <begin position="306"/>
        <end position="335"/>
    </location>
</feature>
<keyword evidence="3" id="KW-1185">Reference proteome</keyword>
<dbReference type="AlphaFoldDB" id="A0A9P3PQ68"/>
<dbReference type="Gene3D" id="2.130.10.10">
    <property type="entry name" value="YVTN repeat-like/Quinoprotein amine dehydrogenase"/>
    <property type="match status" value="3"/>
</dbReference>
<protein>
    <submittedName>
        <fullName evidence="2">Uncharacterized protein</fullName>
    </submittedName>
</protein>
<sequence length="470" mass="52179">MDLSTVQALPPPTMSQHAVVSTPQDFIDAWKFELAHDFEKGGLPASWAPGQSGPKQWGAEDQKVNLPGNPTALALSADATSLAVAVNSEVLIYDANTFAVRRKRRYAGAIGLLAFHPSGRFLLSSSTVFRNRKIQEYIHLWDLGVEAGAGDWDTFTSRILDVSVEALVNERSWSAAEVEAMSPELKASLEELFQTAELRRDVQRQDALEGHLAGFGSRPFTHDGKFLFYIGGINRADVVVYNVSERKERFRLQRHTDAVMWVGSNPDDTMIATSSWDGTVKLWQGHTGALLHTLQTGRHQLWAGRFSPDGRFLAVGAGSGNIYVWRVETTELISKLDGGPDWVRTLDFSMDVEKDVVYLAAGSSLKVCVFDIRTAERIQNWEVKHDGNGIMYEVQNVQYSPSDFTPRVLGIKTPDGRITVYDNGRNVKWEFEQPLTDAPRLYGTGDMVFHAATSSIISAGSDNSLRVWKL</sequence>
<evidence type="ECO:0000313" key="2">
    <source>
        <dbReference type="EMBL" id="GLB39574.1"/>
    </source>
</evidence>
<evidence type="ECO:0000313" key="3">
    <source>
        <dbReference type="Proteomes" id="UP001063166"/>
    </source>
</evidence>
<feature type="repeat" description="WD" evidence="1">
    <location>
        <begin position="456"/>
        <end position="470"/>
    </location>
</feature>
<dbReference type="PROSITE" id="PS50082">
    <property type="entry name" value="WD_REPEATS_2"/>
    <property type="match status" value="3"/>
</dbReference>
<dbReference type="PANTHER" id="PTHR19879">
    <property type="entry name" value="TRANSCRIPTION INITIATION FACTOR TFIID"/>
    <property type="match status" value="1"/>
</dbReference>
<dbReference type="EMBL" id="BRPK01000007">
    <property type="protein sequence ID" value="GLB39574.1"/>
    <property type="molecule type" value="Genomic_DNA"/>
</dbReference>
<evidence type="ECO:0000256" key="1">
    <source>
        <dbReference type="PROSITE-ProRule" id="PRU00221"/>
    </source>
</evidence>
<reference evidence="2" key="1">
    <citation type="submission" date="2022-07" db="EMBL/GenBank/DDBJ databases">
        <title>The genome of Lyophyllum shimeji provides insight into the initial evolution of ectomycorrhizal fungal genome.</title>
        <authorList>
            <person name="Kobayashi Y."/>
            <person name="Shibata T."/>
            <person name="Hirakawa H."/>
            <person name="Shigenobu S."/>
            <person name="Nishiyama T."/>
            <person name="Yamada A."/>
            <person name="Hasebe M."/>
            <person name="Kawaguchi M."/>
        </authorList>
    </citation>
    <scope>NUCLEOTIDE SEQUENCE</scope>
    <source>
        <strain evidence="2">AT787</strain>
    </source>
</reference>
<proteinExistence type="predicted"/>
<organism evidence="2 3">
    <name type="scientific">Lyophyllum shimeji</name>
    <name type="common">Hon-shimeji</name>
    <name type="synonym">Tricholoma shimeji</name>
    <dbReference type="NCBI Taxonomy" id="47721"/>
    <lineage>
        <taxon>Eukaryota</taxon>
        <taxon>Fungi</taxon>
        <taxon>Dikarya</taxon>
        <taxon>Basidiomycota</taxon>
        <taxon>Agaricomycotina</taxon>
        <taxon>Agaricomycetes</taxon>
        <taxon>Agaricomycetidae</taxon>
        <taxon>Agaricales</taxon>
        <taxon>Tricholomatineae</taxon>
        <taxon>Lyophyllaceae</taxon>
        <taxon>Lyophyllum</taxon>
    </lineage>
</organism>
<name>A0A9P3PQ68_LYOSH</name>
<dbReference type="Proteomes" id="UP001063166">
    <property type="component" value="Unassembled WGS sequence"/>
</dbReference>
<feature type="repeat" description="WD" evidence="1">
    <location>
        <begin position="252"/>
        <end position="293"/>
    </location>
</feature>
<dbReference type="InterPro" id="IPR011047">
    <property type="entry name" value="Quinoprotein_ADH-like_sf"/>
</dbReference>
<dbReference type="SUPFAM" id="SSF50998">
    <property type="entry name" value="Quinoprotein alcohol dehydrogenase-like"/>
    <property type="match status" value="1"/>
</dbReference>
<accession>A0A9P3PQ68</accession>
<gene>
    <name evidence="2" type="ORF">LshimejAT787_0700840</name>
</gene>